<dbReference type="EMBL" id="JAFBFI010000003">
    <property type="protein sequence ID" value="MBM7691760.1"/>
    <property type="molecule type" value="Genomic_DNA"/>
</dbReference>
<organism evidence="3 4">
    <name type="scientific">Peribacillus deserti</name>
    <dbReference type="NCBI Taxonomy" id="673318"/>
    <lineage>
        <taxon>Bacteria</taxon>
        <taxon>Bacillati</taxon>
        <taxon>Bacillota</taxon>
        <taxon>Bacilli</taxon>
        <taxon>Bacillales</taxon>
        <taxon>Bacillaceae</taxon>
        <taxon>Peribacillus</taxon>
    </lineage>
</organism>
<evidence type="ECO:0000259" key="2">
    <source>
        <dbReference type="Pfam" id="PF25425"/>
    </source>
</evidence>
<evidence type="ECO:0000256" key="1">
    <source>
        <dbReference type="SAM" id="Phobius"/>
    </source>
</evidence>
<dbReference type="InterPro" id="IPR057359">
    <property type="entry name" value="YfjL_N"/>
</dbReference>
<keyword evidence="4" id="KW-1185">Reference proteome</keyword>
<keyword evidence="1" id="KW-1133">Transmembrane helix</keyword>
<name>A0ABS2QF27_9BACI</name>
<dbReference type="Proteomes" id="UP000823486">
    <property type="component" value="Unassembled WGS sequence"/>
</dbReference>
<comment type="caution">
    <text evidence="3">The sequence shown here is derived from an EMBL/GenBank/DDBJ whole genome shotgun (WGS) entry which is preliminary data.</text>
</comment>
<feature type="transmembrane region" description="Helical" evidence="1">
    <location>
        <begin position="6"/>
        <end position="26"/>
    </location>
</feature>
<protein>
    <recommendedName>
        <fullName evidence="2">YfjL-like N-terminal domain-containing protein</fullName>
    </recommendedName>
</protein>
<reference evidence="3 4" key="1">
    <citation type="submission" date="2021-01" db="EMBL/GenBank/DDBJ databases">
        <title>Genomic Encyclopedia of Type Strains, Phase IV (KMG-IV): sequencing the most valuable type-strain genomes for metagenomic binning, comparative biology and taxonomic classification.</title>
        <authorList>
            <person name="Goeker M."/>
        </authorList>
    </citation>
    <scope>NUCLEOTIDE SEQUENCE [LARGE SCALE GENOMIC DNA]</scope>
    <source>
        <strain evidence="3 4">DSM 105482</strain>
    </source>
</reference>
<dbReference type="RefSeq" id="WP_204539870.1">
    <property type="nucleotide sequence ID" value="NZ_JAFBFI010000003.1"/>
</dbReference>
<proteinExistence type="predicted"/>
<accession>A0ABS2QF27</accession>
<keyword evidence="1" id="KW-0472">Membrane</keyword>
<keyword evidence="1" id="KW-0812">Transmembrane</keyword>
<evidence type="ECO:0000313" key="4">
    <source>
        <dbReference type="Proteomes" id="UP000823486"/>
    </source>
</evidence>
<gene>
    <name evidence="3" type="ORF">JOC77_001167</name>
</gene>
<dbReference type="Pfam" id="PF25425">
    <property type="entry name" value="YfjL_N"/>
    <property type="match status" value="1"/>
</dbReference>
<sequence length="96" mass="11038">MRIKIWLPLALVTLPALIFLLVFFYGNPVTKMESKQIAREYLDVNYPELPFIVSHVDYYPGEGIYIVHIITKDGTVKANLDVRRGKVVNDGLLEFK</sequence>
<feature type="domain" description="YfjL-like N-terminal" evidence="2">
    <location>
        <begin position="5"/>
        <end position="90"/>
    </location>
</feature>
<evidence type="ECO:0000313" key="3">
    <source>
        <dbReference type="EMBL" id="MBM7691760.1"/>
    </source>
</evidence>